<dbReference type="EMBL" id="RSCK01000045">
    <property type="protein sequence ID" value="RUT09456.1"/>
    <property type="molecule type" value="Genomic_DNA"/>
</dbReference>
<dbReference type="Gene3D" id="3.90.550.10">
    <property type="entry name" value="Spore Coat Polysaccharide Biosynthesis Protein SpsA, Chain A"/>
    <property type="match status" value="1"/>
</dbReference>
<dbReference type="Pfam" id="PF00535">
    <property type="entry name" value="Glycos_transf_2"/>
    <property type="match status" value="1"/>
</dbReference>
<organism evidence="2 3">
    <name type="scientific">Chroococcidiopsis cubana SAG 39.79</name>
    <dbReference type="NCBI Taxonomy" id="388085"/>
    <lineage>
        <taxon>Bacteria</taxon>
        <taxon>Bacillati</taxon>
        <taxon>Cyanobacteriota</taxon>
        <taxon>Cyanophyceae</taxon>
        <taxon>Chroococcidiopsidales</taxon>
        <taxon>Chroococcidiopsidaceae</taxon>
        <taxon>Chroococcidiopsis</taxon>
    </lineage>
</organism>
<proteinExistence type="predicted"/>
<evidence type="ECO:0000259" key="1">
    <source>
        <dbReference type="Pfam" id="PF00535"/>
    </source>
</evidence>
<dbReference type="Proteomes" id="UP000282574">
    <property type="component" value="Unassembled WGS sequence"/>
</dbReference>
<keyword evidence="3" id="KW-1185">Reference proteome</keyword>
<comment type="caution">
    <text evidence="2">The sequence shown here is derived from an EMBL/GenBank/DDBJ whole genome shotgun (WGS) entry which is preliminary data.</text>
</comment>
<dbReference type="InterPro" id="IPR001173">
    <property type="entry name" value="Glyco_trans_2-like"/>
</dbReference>
<feature type="domain" description="Glycosyltransferase 2-like" evidence="1">
    <location>
        <begin position="5"/>
        <end position="164"/>
    </location>
</feature>
<protein>
    <recommendedName>
        <fullName evidence="1">Glycosyltransferase 2-like domain-containing protein</fullName>
    </recommendedName>
</protein>
<name>A0AB37UG13_9CYAN</name>
<dbReference type="InterPro" id="IPR029044">
    <property type="entry name" value="Nucleotide-diphossugar_trans"/>
</dbReference>
<reference evidence="2 3" key="1">
    <citation type="journal article" date="2019" name="Genome Biol. Evol.">
        <title>Day and night: Metabolic profiles and evolutionary relationships of six axenic non-marine cyanobacteria.</title>
        <authorList>
            <person name="Will S.E."/>
            <person name="Henke P."/>
            <person name="Boedeker C."/>
            <person name="Huang S."/>
            <person name="Brinkmann H."/>
            <person name="Rohde M."/>
            <person name="Jarek M."/>
            <person name="Friedl T."/>
            <person name="Seufert S."/>
            <person name="Schumacher M."/>
            <person name="Overmann J."/>
            <person name="Neumann-Schaal M."/>
            <person name="Petersen J."/>
        </authorList>
    </citation>
    <scope>NUCLEOTIDE SEQUENCE [LARGE SCALE GENOMIC DNA]</scope>
    <source>
        <strain evidence="2 3">SAG 39.79</strain>
    </source>
</reference>
<gene>
    <name evidence="2" type="ORF">DSM107010_43880</name>
</gene>
<dbReference type="PANTHER" id="PTHR22916">
    <property type="entry name" value="GLYCOSYLTRANSFERASE"/>
    <property type="match status" value="1"/>
</dbReference>
<dbReference type="GO" id="GO:0016758">
    <property type="term" value="F:hexosyltransferase activity"/>
    <property type="evidence" value="ECO:0007669"/>
    <property type="project" value="UniProtKB-ARBA"/>
</dbReference>
<dbReference type="SUPFAM" id="SSF53448">
    <property type="entry name" value="Nucleotide-diphospho-sugar transferases"/>
    <property type="match status" value="1"/>
</dbReference>
<dbReference type="CDD" id="cd00761">
    <property type="entry name" value="Glyco_tranf_GTA_type"/>
    <property type="match status" value="1"/>
</dbReference>
<sequence length="344" mass="39411">MTKVSVIVLVYKSEPYIAATIHSVLAQTYKNFEILVIDDGSPDRSVQICQQFDDPRIRIIRQENRGVPAARNTGIRHAKGEYIAFLDGDDLWLPQKLEKQIAHLESSPFVGMSFCRSSFIDERGKCLGTYQMPKLKGINLSYLIRCNPIGNGSAGVIRRKVLEDIKFTHQQHGNFEDCYFDEQFRISGGETDFLLRILIQTQWKIEGIPAALTLYRVNSGGMTANLLKRLESASQEIEKTRLYAPELNLRWRGVIKSYYIRYLARSAVRFRKGKTAVKLIHLALANYGKLIFEEPYRTLSTLIAAYLLLLLPQKLYNRIETLAIKAIGTIQERKIKQDTLNIRH</sequence>
<evidence type="ECO:0000313" key="2">
    <source>
        <dbReference type="EMBL" id="RUT09456.1"/>
    </source>
</evidence>
<dbReference type="AlphaFoldDB" id="A0AB37UG13"/>
<evidence type="ECO:0000313" key="3">
    <source>
        <dbReference type="Proteomes" id="UP000282574"/>
    </source>
</evidence>
<dbReference type="PANTHER" id="PTHR22916:SF3">
    <property type="entry name" value="UDP-GLCNAC:BETAGAL BETA-1,3-N-ACETYLGLUCOSAMINYLTRANSFERASE-LIKE PROTEIN 1"/>
    <property type="match status" value="1"/>
</dbReference>
<dbReference type="RefSeq" id="WP_106168888.1">
    <property type="nucleotide sequence ID" value="NZ_JAVKZF010000002.1"/>
</dbReference>
<accession>A0AB37UG13</accession>